<protein>
    <submittedName>
        <fullName evidence="1">Uncharacterized protein</fullName>
    </submittedName>
</protein>
<proteinExistence type="predicted"/>
<evidence type="ECO:0000313" key="2">
    <source>
        <dbReference type="Proteomes" id="UP000179113"/>
    </source>
</evidence>
<dbReference type="Proteomes" id="UP000179113">
    <property type="component" value="Unassembled WGS sequence"/>
</dbReference>
<sequence>MPVLAAYIDTQNVSILLYISHEEYYLYNFPYVYSNDVFSASYSESTFYQAVFDYFCKQHKLKLSDCDVVISGFLEPPRLDFNLKYYISLFDLIRRVNGYFPILVNNYSIFTQQGFYCWDAVKGALSSEEMMDSEEVNFYSNTELYPQLVATDLSTQSDIDRNILGLLGSAHLRIPDNQPLIFGGSRFTQINMVPELDYMMILNLIQQEGVFDIRIDRNNSAILFALLNLYDSNINMEPTPELEGTVISTFTGLECMVKSEVGTSQVVQLDKNRIFVLPVGLNERPAIMLKSPNIDTLEKRVSGGRMGIIFDTRENKGRQIDDFRVFNSGIKSFSNALGI</sequence>
<name>A0A1F4WMP5_UNCKA</name>
<comment type="caution">
    <text evidence="1">The sequence shown here is derived from an EMBL/GenBank/DDBJ whole genome shotgun (WGS) entry which is preliminary data.</text>
</comment>
<dbReference type="EMBL" id="MEWA01000001">
    <property type="protein sequence ID" value="OGC70704.1"/>
    <property type="molecule type" value="Genomic_DNA"/>
</dbReference>
<reference evidence="1 2" key="1">
    <citation type="journal article" date="2016" name="Nat. Commun.">
        <title>Thousands of microbial genomes shed light on interconnected biogeochemical processes in an aquifer system.</title>
        <authorList>
            <person name="Anantharaman K."/>
            <person name="Brown C.T."/>
            <person name="Hug L.A."/>
            <person name="Sharon I."/>
            <person name="Castelle C.J."/>
            <person name="Probst A.J."/>
            <person name="Thomas B.C."/>
            <person name="Singh A."/>
            <person name="Wilkins M.J."/>
            <person name="Karaoz U."/>
            <person name="Brodie E.L."/>
            <person name="Williams K.H."/>
            <person name="Hubbard S.S."/>
            <person name="Banfield J.F."/>
        </authorList>
    </citation>
    <scope>NUCLEOTIDE SEQUENCE [LARGE SCALE GENOMIC DNA]</scope>
</reference>
<accession>A0A1F4WMP5</accession>
<organism evidence="1 2">
    <name type="scientific">candidate division WWE3 bacterium RIFOXYC1_FULL_39_7</name>
    <dbReference type="NCBI Taxonomy" id="1802643"/>
    <lineage>
        <taxon>Bacteria</taxon>
        <taxon>Katanobacteria</taxon>
    </lineage>
</organism>
<gene>
    <name evidence="1" type="ORF">A2415_03640</name>
</gene>
<evidence type="ECO:0000313" key="1">
    <source>
        <dbReference type="EMBL" id="OGC70704.1"/>
    </source>
</evidence>
<dbReference type="AlphaFoldDB" id="A0A1F4WMP5"/>